<dbReference type="Proteomes" id="UP001342314">
    <property type="component" value="Unassembled WGS sequence"/>
</dbReference>
<dbReference type="EMBL" id="BQKY01000008">
    <property type="protein sequence ID" value="GJN91170.1"/>
    <property type="molecule type" value="Genomic_DNA"/>
</dbReference>
<feature type="compositionally biased region" description="Basic and acidic residues" evidence="1">
    <location>
        <begin position="319"/>
        <end position="338"/>
    </location>
</feature>
<evidence type="ECO:0000256" key="1">
    <source>
        <dbReference type="SAM" id="MobiDB-lite"/>
    </source>
</evidence>
<comment type="caution">
    <text evidence="3">The sequence shown here is derived from an EMBL/GenBank/DDBJ whole genome shotgun (WGS) entry which is preliminary data.</text>
</comment>
<feature type="region of interest" description="Disordered" evidence="1">
    <location>
        <begin position="278"/>
        <end position="338"/>
    </location>
</feature>
<gene>
    <name evidence="3" type="ORF">Rhopal_004188-T1</name>
</gene>
<feature type="transmembrane region" description="Helical" evidence="2">
    <location>
        <begin position="12"/>
        <end position="31"/>
    </location>
</feature>
<evidence type="ECO:0000256" key="2">
    <source>
        <dbReference type="SAM" id="Phobius"/>
    </source>
</evidence>
<feature type="transmembrane region" description="Helical" evidence="2">
    <location>
        <begin position="78"/>
        <end position="99"/>
    </location>
</feature>
<proteinExistence type="predicted"/>
<keyword evidence="2" id="KW-0472">Membrane</keyword>
<organism evidence="3 4">
    <name type="scientific">Rhodotorula paludigena</name>
    <dbReference type="NCBI Taxonomy" id="86838"/>
    <lineage>
        <taxon>Eukaryota</taxon>
        <taxon>Fungi</taxon>
        <taxon>Dikarya</taxon>
        <taxon>Basidiomycota</taxon>
        <taxon>Pucciniomycotina</taxon>
        <taxon>Microbotryomycetes</taxon>
        <taxon>Sporidiobolales</taxon>
        <taxon>Sporidiobolaceae</taxon>
        <taxon>Rhodotorula</taxon>
    </lineage>
</organism>
<name>A0AAV5GNS4_9BASI</name>
<feature type="compositionally biased region" description="Basic and acidic residues" evidence="1">
    <location>
        <begin position="293"/>
        <end position="312"/>
    </location>
</feature>
<sequence length="338" mass="36130">MCPCLLAAGRIPWARILQGINAALLAVIAGGLTPGIRSSWLSFAPYVAVLTWFTLGLSVWTFLVSFRSGCTRYLPGKWLDGLPWTVLAFGIACGVLWFWGGTGRGVDICNILTSGWSACAGSVMPYVMAVILGLSLVLQGLNVLFTWRALKKHAGGGGGDYDQVSSLGRAKRRGGMSDRERYTGAADSDSEGEDEERMELGRSGRGRRGGSGSEWSYSSGEGRSGSEDEGVAAGMGVQTRSDEPQHLPHLDAGTQHRARVVPTGNVDVRSVYPLAFETDEGSPFAGDSGSGGLKRDMDDGVGHQQGDSEHHTSMHVPHGSHEQEMEEERLKEIMAKGD</sequence>
<feature type="compositionally biased region" description="Acidic residues" evidence="1">
    <location>
        <begin position="188"/>
        <end position="197"/>
    </location>
</feature>
<accession>A0AAV5GNS4</accession>
<dbReference type="AlphaFoldDB" id="A0AAV5GNS4"/>
<evidence type="ECO:0000313" key="4">
    <source>
        <dbReference type="Proteomes" id="UP001342314"/>
    </source>
</evidence>
<feature type="region of interest" description="Disordered" evidence="1">
    <location>
        <begin position="153"/>
        <end position="261"/>
    </location>
</feature>
<feature type="compositionally biased region" description="Basic and acidic residues" evidence="1">
    <location>
        <begin position="240"/>
        <end position="249"/>
    </location>
</feature>
<evidence type="ECO:0008006" key="5">
    <source>
        <dbReference type="Google" id="ProtNLM"/>
    </source>
</evidence>
<keyword evidence="2" id="KW-1133">Transmembrane helix</keyword>
<keyword evidence="4" id="KW-1185">Reference proteome</keyword>
<feature type="transmembrane region" description="Helical" evidence="2">
    <location>
        <begin position="43"/>
        <end position="66"/>
    </location>
</feature>
<feature type="transmembrane region" description="Helical" evidence="2">
    <location>
        <begin position="123"/>
        <end position="145"/>
    </location>
</feature>
<keyword evidence="2" id="KW-0812">Transmembrane</keyword>
<protein>
    <recommendedName>
        <fullName evidence="5">MARVEL domain-containing protein</fullName>
    </recommendedName>
</protein>
<reference evidence="3 4" key="1">
    <citation type="submission" date="2021-12" db="EMBL/GenBank/DDBJ databases">
        <title>High titer production of polyol ester of fatty acids by Rhodotorula paludigena BS15 towards product separation-free biomass refinery.</title>
        <authorList>
            <person name="Mano J."/>
            <person name="Ono H."/>
            <person name="Tanaka T."/>
            <person name="Naito K."/>
            <person name="Sushida H."/>
            <person name="Ike M."/>
            <person name="Tokuyasu K."/>
            <person name="Kitaoka M."/>
        </authorList>
    </citation>
    <scope>NUCLEOTIDE SEQUENCE [LARGE SCALE GENOMIC DNA]</scope>
    <source>
        <strain evidence="3 4">BS15</strain>
    </source>
</reference>
<evidence type="ECO:0000313" key="3">
    <source>
        <dbReference type="EMBL" id="GJN91170.1"/>
    </source>
</evidence>